<dbReference type="Proteomes" id="UP000298781">
    <property type="component" value="Chromosome"/>
</dbReference>
<keyword evidence="2" id="KW-1185">Reference proteome</keyword>
<name>A0A4D7AZ82_9HYPH</name>
<evidence type="ECO:0000313" key="2">
    <source>
        <dbReference type="Proteomes" id="UP000298781"/>
    </source>
</evidence>
<proteinExistence type="predicted"/>
<evidence type="ECO:0000313" key="1">
    <source>
        <dbReference type="EMBL" id="QCI64093.1"/>
    </source>
</evidence>
<accession>A0A4D7AZ82</accession>
<dbReference type="AlphaFoldDB" id="A0A4D7AZ82"/>
<dbReference type="KEGG" id="pstg:E8M01_07450"/>
<gene>
    <name evidence="1" type="ORF">E8M01_07450</name>
</gene>
<dbReference type="EMBL" id="CP039690">
    <property type="protein sequence ID" value="QCI64093.1"/>
    <property type="molecule type" value="Genomic_DNA"/>
</dbReference>
<dbReference type="RefSeq" id="WP_136959549.1">
    <property type="nucleotide sequence ID" value="NZ_CP039690.1"/>
</dbReference>
<sequence>MSINLEDMQDEDAACRFLEYCLDLDNLNCPHCGEIKRIGRLEGRSTRKSTFKCYSCRKSFSLRAGTIFEGSHIPLHIWLQALFLTVASRGRLGAHNLERLLHVSLMSAWSLKRKIIHAVGWDLICPERDAGDATAGPPIRWPAIPASLDGQRKQTVAQQRMENLRLASEIFDHPQLAERFEEAVIRLLLFNPKSATVSSAAGSSAAASDAAGSEPGLFRGLEAQGQFDLFMRADK</sequence>
<organism evidence="1 2">
    <name type="scientific">Phreatobacter stygius</name>
    <dbReference type="NCBI Taxonomy" id="1940610"/>
    <lineage>
        <taxon>Bacteria</taxon>
        <taxon>Pseudomonadati</taxon>
        <taxon>Pseudomonadota</taxon>
        <taxon>Alphaproteobacteria</taxon>
        <taxon>Hyphomicrobiales</taxon>
        <taxon>Phreatobacteraceae</taxon>
        <taxon>Phreatobacter</taxon>
    </lineage>
</organism>
<dbReference type="OrthoDB" id="271821at2"/>
<protein>
    <submittedName>
        <fullName evidence="1">IS1 family transposase</fullName>
    </submittedName>
</protein>
<reference evidence="1 2" key="1">
    <citation type="submission" date="2019-04" db="EMBL/GenBank/DDBJ databases">
        <title>Phreatobacter aquaticus sp. nov.</title>
        <authorList>
            <person name="Choi A."/>
        </authorList>
    </citation>
    <scope>NUCLEOTIDE SEQUENCE [LARGE SCALE GENOMIC DNA]</scope>
    <source>
        <strain evidence="1 2">KCTC 52518</strain>
    </source>
</reference>